<evidence type="ECO:0000256" key="14">
    <source>
        <dbReference type="SAM" id="SignalP"/>
    </source>
</evidence>
<feature type="active site" description="Nucleophile" evidence="11">
    <location>
        <position position="208"/>
    </location>
</feature>
<protein>
    <recommendedName>
        <fullName evidence="7">N(4)-(beta-N-acetylglucosaminyl)-L-asparaginase</fullName>
        <ecNumber evidence="7">3.5.1.26</ecNumber>
    </recommendedName>
    <alternativeName>
        <fullName evidence="9">Aspartylglucosaminidase</fullName>
    </alternativeName>
    <alternativeName>
        <fullName evidence="8">Glycosylasparaginase</fullName>
    </alternativeName>
    <alternativeName>
        <fullName evidence="10">N4-(N-acetyl-beta-glucosaminyl)-L-asparagine amidase</fullName>
    </alternativeName>
</protein>
<keyword evidence="4" id="KW-0068">Autocatalytic cleavage</keyword>
<evidence type="ECO:0000313" key="15">
    <source>
        <dbReference type="EMBL" id="CAB3369182.1"/>
    </source>
</evidence>
<sequence>MRAIAKFVLLALVAHVHGLVTVNMERSPPPLVVNTWPFLNATIQAWKSVYAEKRNAIDSVVRGCSTCEEEQCDGTVGYGGSPDENGETTLDAMIMDGATMNVGAVGALRRVKDAIAVAKSVLEHTTHTLLVGDQATDFAEKMGFRTENLTTDNSVIIFNNWIRRNCQPNNWVDVSPNPRQVCGPYSPSNQSAKVLDEPPNEIDKGHDTIGMIVIDFDGDIAAGTSTNGLRHKIPGRVGDSPVPGSGAYADNKVGAACATGDGDIFMRFLPSFLAVEEMRRGASPKQAAEVAIGRITEHYPDTMGAVIAANKLGDYGAACSGMKNFTYCVANSDIGGPNLVTIDCVERVTPTRLINN</sequence>
<dbReference type="GO" id="GO:0005764">
    <property type="term" value="C:lysosome"/>
    <property type="evidence" value="ECO:0007669"/>
    <property type="project" value="TreeGrafter"/>
</dbReference>
<comment type="similarity">
    <text evidence="1">Belongs to the Ntn-hydrolase family.</text>
</comment>
<evidence type="ECO:0000256" key="12">
    <source>
        <dbReference type="PIRSR" id="PIRSR600246-2"/>
    </source>
</evidence>
<evidence type="ECO:0000313" key="16">
    <source>
        <dbReference type="Proteomes" id="UP000494165"/>
    </source>
</evidence>
<dbReference type="OrthoDB" id="188713at2759"/>
<dbReference type="EMBL" id="CADEPI010000043">
    <property type="protein sequence ID" value="CAB3369182.1"/>
    <property type="molecule type" value="Genomic_DNA"/>
</dbReference>
<dbReference type="FunFam" id="3.60.20.30:FF:000003">
    <property type="entry name" value="N(4)-(Beta-N-acetylglucosaminyl)-L-asparaginase isoform X1"/>
    <property type="match status" value="1"/>
</dbReference>
<dbReference type="SUPFAM" id="SSF56235">
    <property type="entry name" value="N-terminal nucleophile aminohydrolases (Ntn hydrolases)"/>
    <property type="match status" value="1"/>
</dbReference>
<dbReference type="PANTHER" id="PTHR10188">
    <property type="entry name" value="L-ASPARAGINASE"/>
    <property type="match status" value="1"/>
</dbReference>
<organism evidence="15 16">
    <name type="scientific">Cloeon dipterum</name>
    <dbReference type="NCBI Taxonomy" id="197152"/>
    <lineage>
        <taxon>Eukaryota</taxon>
        <taxon>Metazoa</taxon>
        <taxon>Ecdysozoa</taxon>
        <taxon>Arthropoda</taxon>
        <taxon>Hexapoda</taxon>
        <taxon>Insecta</taxon>
        <taxon>Pterygota</taxon>
        <taxon>Palaeoptera</taxon>
        <taxon>Ephemeroptera</taxon>
        <taxon>Pisciforma</taxon>
        <taxon>Baetidae</taxon>
        <taxon>Cloeon</taxon>
    </lineage>
</organism>
<dbReference type="GO" id="GO:0006508">
    <property type="term" value="P:proteolysis"/>
    <property type="evidence" value="ECO:0007669"/>
    <property type="project" value="UniProtKB-KW"/>
</dbReference>
<evidence type="ECO:0000256" key="5">
    <source>
        <dbReference type="ARBA" id="ARBA00050421"/>
    </source>
</evidence>
<dbReference type="PANTHER" id="PTHR10188:SF6">
    <property type="entry name" value="N(4)-(BETA-N-ACETYLGLUCOSAMINYL)-L-ASPARAGINASE"/>
    <property type="match status" value="1"/>
</dbReference>
<name>A0A8S1CLG8_9INSE</name>
<keyword evidence="3" id="KW-0378">Hydrolase</keyword>
<dbReference type="AlphaFoldDB" id="A0A8S1CLG8"/>
<keyword evidence="14" id="KW-0732">Signal</keyword>
<evidence type="ECO:0000256" key="13">
    <source>
        <dbReference type="PIRSR" id="PIRSR600246-3"/>
    </source>
</evidence>
<evidence type="ECO:0000256" key="3">
    <source>
        <dbReference type="ARBA" id="ARBA00022801"/>
    </source>
</evidence>
<evidence type="ECO:0000256" key="11">
    <source>
        <dbReference type="PIRSR" id="PIRSR600246-1"/>
    </source>
</evidence>
<feature type="binding site" evidence="12">
    <location>
        <begin position="259"/>
        <end position="262"/>
    </location>
    <ligand>
        <name>substrate</name>
    </ligand>
</feature>
<evidence type="ECO:0000256" key="9">
    <source>
        <dbReference type="ARBA" id="ARBA00079301"/>
    </source>
</evidence>
<dbReference type="InterPro" id="IPR029055">
    <property type="entry name" value="Ntn_hydrolases_N"/>
</dbReference>
<feature type="chain" id="PRO_5035772243" description="N(4)-(beta-N-acetylglucosaminyl)-L-asparaginase" evidence="14">
    <location>
        <begin position="19"/>
        <end position="356"/>
    </location>
</feature>
<feature type="site" description="Cleavage; by autolysis" evidence="13">
    <location>
        <begin position="207"/>
        <end position="208"/>
    </location>
</feature>
<dbReference type="InterPro" id="IPR000246">
    <property type="entry name" value="Peptidase_T2"/>
</dbReference>
<evidence type="ECO:0000256" key="1">
    <source>
        <dbReference type="ARBA" id="ARBA00010872"/>
    </source>
</evidence>
<keyword evidence="2" id="KW-0645">Protease</keyword>
<evidence type="ECO:0000256" key="4">
    <source>
        <dbReference type="ARBA" id="ARBA00022813"/>
    </source>
</evidence>
<accession>A0A8S1CLG8</accession>
<dbReference type="GO" id="GO:0003948">
    <property type="term" value="F:N4-(beta-N-acetylglucosaminyl)-L-asparaginase activity"/>
    <property type="evidence" value="ECO:0007669"/>
    <property type="project" value="UniProtKB-EC"/>
</dbReference>
<evidence type="ECO:0000256" key="10">
    <source>
        <dbReference type="ARBA" id="ARBA00080645"/>
    </source>
</evidence>
<keyword evidence="16" id="KW-1185">Reference proteome</keyword>
<feature type="signal peptide" evidence="14">
    <location>
        <begin position="1"/>
        <end position="18"/>
    </location>
</feature>
<comment type="catalytic activity">
    <reaction evidence="5">
        <text>N(4)-(beta-N-acetyl-D-glucosaminyl)-L-asparagine + H2O = N-acetyl-beta-D-glucosaminylamine + L-aspartate + H(+)</text>
        <dbReference type="Rhea" id="RHEA:11544"/>
        <dbReference type="ChEBI" id="CHEBI:15377"/>
        <dbReference type="ChEBI" id="CHEBI:15378"/>
        <dbReference type="ChEBI" id="CHEBI:15947"/>
        <dbReference type="ChEBI" id="CHEBI:29991"/>
        <dbReference type="ChEBI" id="CHEBI:58080"/>
        <dbReference type="EC" id="3.5.1.26"/>
    </reaction>
</comment>
<dbReference type="Proteomes" id="UP000494165">
    <property type="component" value="Unassembled WGS sequence"/>
</dbReference>
<dbReference type="GO" id="GO:0008233">
    <property type="term" value="F:peptidase activity"/>
    <property type="evidence" value="ECO:0007669"/>
    <property type="project" value="UniProtKB-KW"/>
</dbReference>
<dbReference type="Pfam" id="PF01112">
    <property type="entry name" value="Asparaginase_2"/>
    <property type="match status" value="1"/>
</dbReference>
<reference evidence="15 16" key="1">
    <citation type="submission" date="2020-04" db="EMBL/GenBank/DDBJ databases">
        <authorList>
            <person name="Alioto T."/>
            <person name="Alioto T."/>
            <person name="Gomez Garrido J."/>
        </authorList>
    </citation>
    <scope>NUCLEOTIDE SEQUENCE [LARGE SCALE GENOMIC DNA]</scope>
</reference>
<gene>
    <name evidence="15" type="ORF">CLODIP_2_CD07309</name>
</gene>
<comment type="caution">
    <text evidence="15">The sequence shown here is derived from an EMBL/GenBank/DDBJ whole genome shotgun (WGS) entry which is preliminary data.</text>
</comment>
<evidence type="ECO:0000256" key="8">
    <source>
        <dbReference type="ARBA" id="ARBA00078726"/>
    </source>
</evidence>
<evidence type="ECO:0000256" key="2">
    <source>
        <dbReference type="ARBA" id="ARBA00022670"/>
    </source>
</evidence>
<proteinExistence type="inferred from homology"/>
<dbReference type="Gene3D" id="3.60.20.30">
    <property type="entry name" value="(Glycosyl)asparaginase"/>
    <property type="match status" value="1"/>
</dbReference>
<evidence type="ECO:0000256" key="6">
    <source>
        <dbReference type="ARBA" id="ARBA00053295"/>
    </source>
</evidence>
<comment type="function">
    <text evidence="6">Cleaves the GlcNAc-Asn bond which joins oligosaccharides to the peptide of asparagine-linked glycoproteins.</text>
</comment>
<dbReference type="CDD" id="cd04513">
    <property type="entry name" value="Glycosylasparaginase"/>
    <property type="match status" value="1"/>
</dbReference>
<evidence type="ECO:0000256" key="7">
    <source>
        <dbReference type="ARBA" id="ARBA00066729"/>
    </source>
</evidence>
<feature type="binding site" evidence="12">
    <location>
        <begin position="236"/>
        <end position="239"/>
    </location>
    <ligand>
        <name>substrate</name>
    </ligand>
</feature>
<dbReference type="EC" id="3.5.1.26" evidence="7"/>